<keyword evidence="4 8" id="KW-1133">Transmembrane helix</keyword>
<comment type="activity regulation">
    <text evidence="8">Na(+) is not transported, but it plays an essential structural role and its presence is essential for fluoride channel function.</text>
</comment>
<comment type="function">
    <text evidence="8">Fluoride-specific ion channel. Important for reducing fluoride concentration in the cell, thus reducing its toxicity.</text>
</comment>
<protein>
    <recommendedName>
        <fullName evidence="8">Fluoride-specific ion channel FluC</fullName>
    </recommendedName>
</protein>
<keyword evidence="5 8" id="KW-0472">Membrane</keyword>
<comment type="catalytic activity">
    <reaction evidence="7">
        <text>fluoride(in) = fluoride(out)</text>
        <dbReference type="Rhea" id="RHEA:76159"/>
        <dbReference type="ChEBI" id="CHEBI:17051"/>
    </reaction>
    <physiologicalReaction direction="left-to-right" evidence="7">
        <dbReference type="Rhea" id="RHEA:76160"/>
    </physiologicalReaction>
</comment>
<dbReference type="GO" id="GO:0046872">
    <property type="term" value="F:metal ion binding"/>
    <property type="evidence" value="ECO:0007669"/>
    <property type="project" value="UniProtKB-KW"/>
</dbReference>
<dbReference type="NCBIfam" id="TIGR00494">
    <property type="entry name" value="crcB"/>
    <property type="match status" value="1"/>
</dbReference>
<feature type="binding site" evidence="8">
    <location>
        <position position="75"/>
    </location>
    <ligand>
        <name>Na(+)</name>
        <dbReference type="ChEBI" id="CHEBI:29101"/>
        <note>structural</note>
    </ligand>
</feature>
<feature type="transmembrane region" description="Helical" evidence="8">
    <location>
        <begin position="38"/>
        <end position="58"/>
    </location>
</feature>
<evidence type="ECO:0000313" key="10">
    <source>
        <dbReference type="Proteomes" id="UP000198518"/>
    </source>
</evidence>
<dbReference type="Proteomes" id="UP000198518">
    <property type="component" value="Unassembled WGS sequence"/>
</dbReference>
<accession>A0A1I0Q8P0</accession>
<dbReference type="GO" id="GO:0140114">
    <property type="term" value="P:cellular detoxification of fluoride"/>
    <property type="evidence" value="ECO:0007669"/>
    <property type="project" value="UniProtKB-UniRule"/>
</dbReference>
<evidence type="ECO:0000256" key="5">
    <source>
        <dbReference type="ARBA" id="ARBA00023136"/>
    </source>
</evidence>
<feature type="binding site" evidence="8">
    <location>
        <position position="72"/>
    </location>
    <ligand>
        <name>Na(+)</name>
        <dbReference type="ChEBI" id="CHEBI:29101"/>
        <note>structural</note>
    </ligand>
</feature>
<evidence type="ECO:0000256" key="8">
    <source>
        <dbReference type="HAMAP-Rule" id="MF_00454"/>
    </source>
</evidence>
<dbReference type="GO" id="GO:0062054">
    <property type="term" value="F:fluoride channel activity"/>
    <property type="evidence" value="ECO:0007669"/>
    <property type="project" value="UniProtKB-UniRule"/>
</dbReference>
<dbReference type="InterPro" id="IPR003691">
    <property type="entry name" value="FluC"/>
</dbReference>
<dbReference type="EMBL" id="FOJA01000001">
    <property type="protein sequence ID" value="SEW23233.1"/>
    <property type="molecule type" value="Genomic_DNA"/>
</dbReference>
<name>A0A1I0Q8P0_9EURY</name>
<dbReference type="GO" id="GO:0005886">
    <property type="term" value="C:plasma membrane"/>
    <property type="evidence" value="ECO:0007669"/>
    <property type="project" value="UniProtKB-SubCell"/>
</dbReference>
<dbReference type="PANTHER" id="PTHR28259:SF1">
    <property type="entry name" value="FLUORIDE EXPORT PROTEIN 1-RELATED"/>
    <property type="match status" value="1"/>
</dbReference>
<feature type="transmembrane region" description="Helical" evidence="8">
    <location>
        <begin position="64"/>
        <end position="88"/>
    </location>
</feature>
<reference evidence="9 10" key="1">
    <citation type="submission" date="2016-10" db="EMBL/GenBank/DDBJ databases">
        <authorList>
            <person name="de Groot N.N."/>
        </authorList>
    </citation>
    <scope>NUCLEOTIDE SEQUENCE [LARGE SCALE GENOMIC DNA]</scope>
    <source>
        <strain evidence="9 10">CGMCC 1.5337</strain>
    </source>
</reference>
<keyword evidence="10" id="KW-1185">Reference proteome</keyword>
<evidence type="ECO:0000256" key="6">
    <source>
        <dbReference type="ARBA" id="ARBA00035120"/>
    </source>
</evidence>
<keyword evidence="3 8" id="KW-0812">Transmembrane</keyword>
<keyword evidence="8" id="KW-0406">Ion transport</keyword>
<dbReference type="PANTHER" id="PTHR28259">
    <property type="entry name" value="FLUORIDE EXPORT PROTEIN 1-RELATED"/>
    <property type="match status" value="1"/>
</dbReference>
<dbReference type="AlphaFoldDB" id="A0A1I0Q8P0"/>
<comment type="subcellular location">
    <subcellularLocation>
        <location evidence="1 8">Cell membrane</location>
        <topology evidence="1 8">Multi-pass membrane protein</topology>
    </subcellularLocation>
</comment>
<evidence type="ECO:0000256" key="2">
    <source>
        <dbReference type="ARBA" id="ARBA00022475"/>
    </source>
</evidence>
<feature type="transmembrane region" description="Helical" evidence="8">
    <location>
        <begin position="100"/>
        <end position="118"/>
    </location>
</feature>
<gene>
    <name evidence="8" type="primary">fluC</name>
    <name evidence="8" type="synonym">crcB</name>
    <name evidence="9" type="ORF">SAMN04487945_2376</name>
</gene>
<keyword evidence="8" id="KW-0813">Transport</keyword>
<keyword evidence="8" id="KW-0407">Ion channel</keyword>
<dbReference type="RefSeq" id="WP_089669590.1">
    <property type="nucleotide sequence ID" value="NZ_FOJA01000001.1"/>
</dbReference>
<dbReference type="STRING" id="355548.SAMN04487945_2376"/>
<proteinExistence type="inferred from homology"/>
<evidence type="ECO:0000256" key="4">
    <source>
        <dbReference type="ARBA" id="ARBA00022989"/>
    </source>
</evidence>
<evidence type="ECO:0000313" key="9">
    <source>
        <dbReference type="EMBL" id="SEW23233.1"/>
    </source>
</evidence>
<sequence length="119" mass="11514">MTGAPVPPAFLVGLGGALGAVLRFVVGEAVRAEDYPASTLVVNVAGTFALAALTFASAGEDATLLFGTGACGAFTTFSSFSVDVVGLVDDGRVGAAAGHALGNLAGAGLAIAFAWLLVG</sequence>
<comment type="similarity">
    <text evidence="6 8">Belongs to the fluoride channel Fluc/FEX (TC 1.A.43) family.</text>
</comment>
<keyword evidence="2 8" id="KW-1003">Cell membrane</keyword>
<keyword evidence="8" id="KW-0915">Sodium</keyword>
<feature type="transmembrane region" description="Helical" evidence="8">
    <location>
        <begin position="6"/>
        <end position="26"/>
    </location>
</feature>
<dbReference type="HAMAP" id="MF_00454">
    <property type="entry name" value="FluC"/>
    <property type="match status" value="1"/>
</dbReference>
<evidence type="ECO:0000256" key="7">
    <source>
        <dbReference type="ARBA" id="ARBA00035585"/>
    </source>
</evidence>
<organism evidence="9 10">
    <name type="scientific">Halobacterium jilantaiense</name>
    <dbReference type="NCBI Taxonomy" id="355548"/>
    <lineage>
        <taxon>Archaea</taxon>
        <taxon>Methanobacteriati</taxon>
        <taxon>Methanobacteriota</taxon>
        <taxon>Stenosarchaea group</taxon>
        <taxon>Halobacteria</taxon>
        <taxon>Halobacteriales</taxon>
        <taxon>Halobacteriaceae</taxon>
        <taxon>Halobacterium</taxon>
    </lineage>
</organism>
<evidence type="ECO:0000256" key="1">
    <source>
        <dbReference type="ARBA" id="ARBA00004651"/>
    </source>
</evidence>
<dbReference type="Pfam" id="PF02537">
    <property type="entry name" value="CRCB"/>
    <property type="match status" value="1"/>
</dbReference>
<keyword evidence="8" id="KW-0479">Metal-binding</keyword>
<evidence type="ECO:0000256" key="3">
    <source>
        <dbReference type="ARBA" id="ARBA00022692"/>
    </source>
</evidence>